<organism evidence="1 2">
    <name type="scientific">Agrocybe pediades</name>
    <dbReference type="NCBI Taxonomy" id="84607"/>
    <lineage>
        <taxon>Eukaryota</taxon>
        <taxon>Fungi</taxon>
        <taxon>Dikarya</taxon>
        <taxon>Basidiomycota</taxon>
        <taxon>Agaricomycotina</taxon>
        <taxon>Agaricomycetes</taxon>
        <taxon>Agaricomycetidae</taxon>
        <taxon>Agaricales</taxon>
        <taxon>Agaricineae</taxon>
        <taxon>Strophariaceae</taxon>
        <taxon>Agrocybe</taxon>
    </lineage>
</organism>
<proteinExistence type="predicted"/>
<evidence type="ECO:0000313" key="2">
    <source>
        <dbReference type="Proteomes" id="UP000521872"/>
    </source>
</evidence>
<evidence type="ECO:0000313" key="1">
    <source>
        <dbReference type="EMBL" id="KAF4622986.1"/>
    </source>
</evidence>
<name>A0A8H4R6C3_9AGAR</name>
<dbReference type="EMBL" id="JAACJL010000001">
    <property type="protein sequence ID" value="KAF4622986.1"/>
    <property type="molecule type" value="Genomic_DNA"/>
</dbReference>
<protein>
    <submittedName>
        <fullName evidence="1">Uncharacterized protein</fullName>
    </submittedName>
</protein>
<reference evidence="1 2" key="1">
    <citation type="submission" date="2019-12" db="EMBL/GenBank/DDBJ databases">
        <authorList>
            <person name="Floudas D."/>
            <person name="Bentzer J."/>
            <person name="Ahren D."/>
            <person name="Johansson T."/>
            <person name="Persson P."/>
            <person name="Tunlid A."/>
        </authorList>
    </citation>
    <scope>NUCLEOTIDE SEQUENCE [LARGE SCALE GENOMIC DNA]</scope>
    <source>
        <strain evidence="1 2">CBS 102.39</strain>
    </source>
</reference>
<dbReference type="Proteomes" id="UP000521872">
    <property type="component" value="Unassembled WGS sequence"/>
</dbReference>
<accession>A0A8H4R6C3</accession>
<keyword evidence="2" id="KW-1185">Reference proteome</keyword>
<sequence length="380" mass="42315">MDFSSSVIPQIEISLAPLEDPPIESPSLFTFNLQHDEDHFRPVHLTPPPSVTAFKRPLSPLRPASHLAAKGLDNDRFQVLLNASKEKTAAFSGGKKSGDLRKEIALKVHKNKQMERRALFLSKVQAPPSPSAACTPKTPPESPAIFHYSLPSPGLVSPLALFETLNDSKHETWVEQVDFRLPGMVYTKEAIHKTPKQPYRLPSLDQISARLMSRSAKTDTIEFPQLAPTNNQPRPSVGIGRLRMPLRSSKVATQLEEPSKQTVNAVPALPPKSPLLHLSPELRVTTLVVPRTQTRSHADLTESNLNALNSRGQRAHDMLSTLRRRTLSTEHKAPTPLPRPMYTEEIDDSYRWKRRSAPADMMPRGRTGFEHPVLALPGAF</sequence>
<dbReference type="AlphaFoldDB" id="A0A8H4R6C3"/>
<gene>
    <name evidence="1" type="ORF">D9613_001973</name>
</gene>
<comment type="caution">
    <text evidence="1">The sequence shown here is derived from an EMBL/GenBank/DDBJ whole genome shotgun (WGS) entry which is preliminary data.</text>
</comment>